<protein>
    <submittedName>
        <fullName evidence="1">Capsular polysaccharide biosynthesis protein CapK</fullName>
    </submittedName>
</protein>
<gene>
    <name evidence="1" type="ORF">GCM10011506_23560</name>
</gene>
<comment type="caution">
    <text evidence="1">The sequence shown here is derived from an EMBL/GenBank/DDBJ whole genome shotgun (WGS) entry which is preliminary data.</text>
</comment>
<reference evidence="2" key="1">
    <citation type="journal article" date="2019" name="Int. J. Syst. Evol. Microbiol.">
        <title>The Global Catalogue of Microorganisms (GCM) 10K type strain sequencing project: providing services to taxonomists for standard genome sequencing and annotation.</title>
        <authorList>
            <consortium name="The Broad Institute Genomics Platform"/>
            <consortium name="The Broad Institute Genome Sequencing Center for Infectious Disease"/>
            <person name="Wu L."/>
            <person name="Ma J."/>
        </authorList>
    </citation>
    <scope>NUCLEOTIDE SEQUENCE [LARGE SCALE GENOMIC DNA]</scope>
    <source>
        <strain evidence="2">CGMCC 1.10832</strain>
    </source>
</reference>
<evidence type="ECO:0000313" key="2">
    <source>
        <dbReference type="Proteomes" id="UP000636010"/>
    </source>
</evidence>
<organism evidence="1 2">
    <name type="scientific">Marivirga lumbricoides</name>
    <dbReference type="NCBI Taxonomy" id="1046115"/>
    <lineage>
        <taxon>Bacteria</taxon>
        <taxon>Pseudomonadati</taxon>
        <taxon>Bacteroidota</taxon>
        <taxon>Cytophagia</taxon>
        <taxon>Cytophagales</taxon>
        <taxon>Marivirgaceae</taxon>
        <taxon>Marivirga</taxon>
    </lineage>
</organism>
<evidence type="ECO:0000313" key="1">
    <source>
        <dbReference type="EMBL" id="GGC37456.1"/>
    </source>
</evidence>
<dbReference type="SUPFAM" id="SSF56801">
    <property type="entry name" value="Acetyl-CoA synthetase-like"/>
    <property type="match status" value="1"/>
</dbReference>
<accession>A0ABQ1MBN7</accession>
<dbReference type="InterPro" id="IPR042099">
    <property type="entry name" value="ANL_N_sf"/>
</dbReference>
<sequence>MVEKIYLQSPYLFKLFLINIKGFFINKRRYNKAFRSIYVKSKERLKWDEEKINDFKLKLLNRRLVEAKNNSVYYSELIPENFRIKSFDQLSNFPIQTKVFIKENLNAVISDTRSVPYITSNTSGTTGSGLVFPESLRSEKEKWAIWWRYRELHGITQKEWCGYFGGKVILPTNKSYKKPFLKVHTTKQLMFSMYHLNHNTVDSYVKSINENSIRWLHGYPSTLSYFAALIIEKKLAFKHKVQWITTGAENLLLSQKKLIKKAFGINPIEHYGLSEPVANIFQCIKGHLHVDEDYSHVELIHSFENYYKIVGTSIFNECLQFLRYDTNDLVEFYEQDKCDCGYHGRVVRNIEGRREDFLTLKNGTKIGRLDHIFKDLVNIKEAQIYQHSNYNIDFRIVKSENFSEQDKIELNSKITKFLPTANFKIVFKNKIERTSAGKVKFVISEIK</sequence>
<keyword evidence="2" id="KW-1185">Reference proteome</keyword>
<dbReference type="Gene3D" id="3.40.50.12780">
    <property type="entry name" value="N-terminal domain of ligase-like"/>
    <property type="match status" value="1"/>
</dbReference>
<dbReference type="PANTHER" id="PTHR36932:SF1">
    <property type="entry name" value="CAPSULAR POLYSACCHARIDE BIOSYNTHESIS PROTEIN"/>
    <property type="match status" value="1"/>
</dbReference>
<dbReference type="Proteomes" id="UP000636010">
    <property type="component" value="Unassembled WGS sequence"/>
</dbReference>
<dbReference type="InterPro" id="IPR053158">
    <property type="entry name" value="CapK_Type1_Caps_Biosynth"/>
</dbReference>
<proteinExistence type="predicted"/>
<dbReference type="RefSeq" id="WP_188463593.1">
    <property type="nucleotide sequence ID" value="NZ_BAABHU010000007.1"/>
</dbReference>
<name>A0ABQ1MBN7_9BACT</name>
<dbReference type="PANTHER" id="PTHR36932">
    <property type="entry name" value="CAPSULAR POLYSACCHARIDE BIOSYNTHESIS PROTEIN"/>
    <property type="match status" value="1"/>
</dbReference>
<dbReference type="EMBL" id="BMEC01000007">
    <property type="protein sequence ID" value="GGC37456.1"/>
    <property type="molecule type" value="Genomic_DNA"/>
</dbReference>